<dbReference type="InterPro" id="IPR036116">
    <property type="entry name" value="FN3_sf"/>
</dbReference>
<dbReference type="Gene3D" id="3.30.2160.10">
    <property type="entry name" value="Hect, E3 ligase catalytic domain"/>
    <property type="match status" value="1"/>
</dbReference>
<reference evidence="10" key="1">
    <citation type="submission" date="2018-10" db="EMBL/GenBank/DDBJ databases">
        <title>Effector identification in a new, highly contiguous assembly of the strawberry crown rot pathogen Phytophthora cactorum.</title>
        <authorList>
            <person name="Armitage A.D."/>
            <person name="Nellist C.F."/>
            <person name="Bates H."/>
            <person name="Vickerstaff R.J."/>
            <person name="Harrison R.J."/>
        </authorList>
    </citation>
    <scope>NUCLEOTIDE SEQUENCE</scope>
    <source>
        <strain evidence="10">15-7</strain>
        <strain evidence="11">4032</strain>
    </source>
</reference>
<comment type="catalytic activity">
    <reaction evidence="1">
        <text>S-ubiquitinyl-[E2 ubiquitin-conjugating enzyme]-L-cysteine + [acceptor protein]-L-lysine = [E2 ubiquitin-conjugating enzyme]-L-cysteine + N(6)-ubiquitinyl-[acceptor protein]-L-lysine.</text>
        <dbReference type="EC" id="2.3.2.26"/>
    </reaction>
</comment>
<dbReference type="SUPFAM" id="SSF56204">
    <property type="entry name" value="Hect, E3 ligase catalytic domain"/>
    <property type="match status" value="1"/>
</dbReference>
<dbReference type="Gene3D" id="3.30.2410.10">
    <property type="entry name" value="Hect, E3 ligase catalytic domain"/>
    <property type="match status" value="1"/>
</dbReference>
<feature type="region of interest" description="Disordered" evidence="7">
    <location>
        <begin position="1"/>
        <end position="43"/>
    </location>
</feature>
<evidence type="ECO:0000256" key="2">
    <source>
        <dbReference type="ARBA" id="ARBA00004906"/>
    </source>
</evidence>
<dbReference type="InterPro" id="IPR000569">
    <property type="entry name" value="HECT_dom"/>
</dbReference>
<comment type="caution">
    <text evidence="10">The sequence shown here is derived from an EMBL/GenBank/DDBJ whole genome shotgun (WGS) entry which is preliminary data.</text>
</comment>
<evidence type="ECO:0000256" key="4">
    <source>
        <dbReference type="ARBA" id="ARBA00022679"/>
    </source>
</evidence>
<sequence length="801" mass="89940">MGGVLSKAPARASAKTSTTTKGVYASSSPNNSRVVVPGPSDEKLDLEEELEAKREEEVAEKQKTAVAHVVENLFPYAPVTVQTQKYPSTSPKAGQSYLWITVDEAEIKRRGGGESAIRYPVGAAVDIDGNVFVSEAGSTPKANAKESTTPYKISAENIMNFAENKMPPPVLKPPKLVEAQQTELVVKWKKSTDSTVDRYEVQYRRADSPNNAWAGLAVVTAWKHVSLSGMKCHSPFEFRVRARNPGGWNDYSDASEIFWTLPGPPDVPRQPIAGAVSNTYASIFWFPVEANGAPPVLYSLEMRESGGSQQSSFLQVYEGTGTGFVVGELTPKTTYTFRIQASNNVGATGFVESKLVKTMAYGKPEIVELTSAEKTAAYDRWVQCWDPKTEQVFYFNKFTSQRVTEEPPELANVREEKGLVNVEETSEMIFRRKRFRFHREVRQSMQGLNFGSIMKIELQRKSMFEGTMKYFQPLKKADLVAKPKISFENEPGIDSGGLSKDWFLQVSKLATHKDRRLFKLCDEGLFAVDISSSQVPNFAQQYKFLGKFIAKAIFDRQTLDLPLCDVFYKHLLQLPTKMADLQQMDSQYHKSLVWMLENDIEDLIDETFSVEVEGGGKKSVIVDLLENGRDIPVTDVNKQEYVDLVVQWRTQFGAQAQMDSLVQGFTTLIPLSTIKTFDMAELKMLVNGKPTIDVEELRSCTVFQGGYDEHTQVVLWLWQALREFTIELRGQFLKFMTGTNKIPLDGFEPPLNLTKSDLDPQALPRTHTCFNQLVLPEYTSYETLVEKVTFAITNAEGFELS</sequence>
<dbReference type="PANTHER" id="PTHR11254">
    <property type="entry name" value="HECT DOMAIN UBIQUITIN-PROTEIN LIGASE"/>
    <property type="match status" value="1"/>
</dbReference>
<keyword evidence="4" id="KW-0808">Transferase</keyword>
<dbReference type="GO" id="GO:0000209">
    <property type="term" value="P:protein polyubiquitination"/>
    <property type="evidence" value="ECO:0007669"/>
    <property type="project" value="TreeGrafter"/>
</dbReference>
<dbReference type="Gene3D" id="3.90.1750.10">
    <property type="entry name" value="Hect, E3 ligase catalytic domains"/>
    <property type="match status" value="1"/>
</dbReference>
<dbReference type="Pfam" id="PF00632">
    <property type="entry name" value="HECT"/>
    <property type="match status" value="1"/>
</dbReference>
<dbReference type="PROSITE" id="PS50853">
    <property type="entry name" value="FN3"/>
    <property type="match status" value="2"/>
</dbReference>
<dbReference type="VEuPathDB" id="FungiDB:PC110_g12126"/>
<protein>
    <recommendedName>
        <fullName evidence="3">HECT-type E3 ubiquitin transferase</fullName>
        <ecNumber evidence="3">2.3.2.26</ecNumber>
    </recommendedName>
</protein>
<dbReference type="Pfam" id="PF00041">
    <property type="entry name" value="fn3"/>
    <property type="match status" value="1"/>
</dbReference>
<gene>
    <name evidence="10" type="ORF">PC113_g9302</name>
    <name evidence="11" type="ORF">PC115_g8281</name>
</gene>
<evidence type="ECO:0000256" key="3">
    <source>
        <dbReference type="ARBA" id="ARBA00012485"/>
    </source>
</evidence>
<evidence type="ECO:0000256" key="1">
    <source>
        <dbReference type="ARBA" id="ARBA00000885"/>
    </source>
</evidence>
<dbReference type="CDD" id="cd00078">
    <property type="entry name" value="HECTc"/>
    <property type="match status" value="1"/>
</dbReference>
<dbReference type="SMART" id="SM00119">
    <property type="entry name" value="HECTc"/>
    <property type="match status" value="1"/>
</dbReference>
<evidence type="ECO:0000313" key="12">
    <source>
        <dbReference type="Proteomes" id="UP000735874"/>
    </source>
</evidence>
<evidence type="ECO:0000259" key="8">
    <source>
        <dbReference type="PROSITE" id="PS50237"/>
    </source>
</evidence>
<dbReference type="AlphaFoldDB" id="A0A8T0ZA01"/>
<dbReference type="GO" id="GO:0005737">
    <property type="term" value="C:cytoplasm"/>
    <property type="evidence" value="ECO:0007669"/>
    <property type="project" value="TreeGrafter"/>
</dbReference>
<dbReference type="PANTHER" id="PTHR11254:SF67">
    <property type="entry name" value="E3 UBIQUITIN-PROTEIN LIGASE HUWE1"/>
    <property type="match status" value="1"/>
</dbReference>
<evidence type="ECO:0000313" key="11">
    <source>
        <dbReference type="EMBL" id="KAG2925338.1"/>
    </source>
</evidence>
<proteinExistence type="predicted"/>
<keyword evidence="5 6" id="KW-0833">Ubl conjugation pathway</keyword>
<evidence type="ECO:0000256" key="5">
    <source>
        <dbReference type="ARBA" id="ARBA00022786"/>
    </source>
</evidence>
<evidence type="ECO:0000256" key="7">
    <source>
        <dbReference type="SAM" id="MobiDB-lite"/>
    </source>
</evidence>
<dbReference type="Proteomes" id="UP000774804">
    <property type="component" value="Unassembled WGS sequence"/>
</dbReference>
<dbReference type="SMART" id="SM00060">
    <property type="entry name" value="FN3"/>
    <property type="match status" value="2"/>
</dbReference>
<dbReference type="EMBL" id="RCMI01000212">
    <property type="protein sequence ID" value="KAG2925338.1"/>
    <property type="molecule type" value="Genomic_DNA"/>
</dbReference>
<dbReference type="EC" id="2.3.2.26" evidence="3"/>
<name>A0A8T0ZA01_9STRA</name>
<dbReference type="EMBL" id="RCMG01000231">
    <property type="protein sequence ID" value="KAG2859021.1"/>
    <property type="molecule type" value="Genomic_DNA"/>
</dbReference>
<dbReference type="CDD" id="cd00063">
    <property type="entry name" value="FN3"/>
    <property type="match status" value="2"/>
</dbReference>
<feature type="compositionally biased region" description="Low complexity" evidence="7">
    <location>
        <begin position="1"/>
        <end position="39"/>
    </location>
</feature>
<dbReference type="SUPFAM" id="SSF49265">
    <property type="entry name" value="Fibronectin type III"/>
    <property type="match status" value="1"/>
</dbReference>
<dbReference type="Gene3D" id="2.60.40.10">
    <property type="entry name" value="Immunoglobulins"/>
    <property type="match status" value="2"/>
</dbReference>
<evidence type="ECO:0000313" key="10">
    <source>
        <dbReference type="EMBL" id="KAG2859021.1"/>
    </source>
</evidence>
<dbReference type="PROSITE" id="PS50237">
    <property type="entry name" value="HECT"/>
    <property type="match status" value="1"/>
</dbReference>
<feature type="domain" description="Fibronectin type-III" evidence="9">
    <location>
        <begin position="267"/>
        <end position="361"/>
    </location>
</feature>
<dbReference type="InterPro" id="IPR050409">
    <property type="entry name" value="E3_ubiq-protein_ligase"/>
</dbReference>
<dbReference type="GO" id="GO:0061630">
    <property type="term" value="F:ubiquitin protein ligase activity"/>
    <property type="evidence" value="ECO:0007669"/>
    <property type="project" value="UniProtKB-EC"/>
</dbReference>
<dbReference type="InterPro" id="IPR013783">
    <property type="entry name" value="Ig-like_fold"/>
</dbReference>
<dbReference type="InterPro" id="IPR035983">
    <property type="entry name" value="Hect_E3_ubiquitin_ligase"/>
</dbReference>
<evidence type="ECO:0000256" key="6">
    <source>
        <dbReference type="PROSITE-ProRule" id="PRU00104"/>
    </source>
</evidence>
<dbReference type="Gene3D" id="2.20.70.10">
    <property type="match status" value="1"/>
</dbReference>
<dbReference type="InterPro" id="IPR003961">
    <property type="entry name" value="FN3_dom"/>
</dbReference>
<feature type="domain" description="HECT" evidence="8">
    <location>
        <begin position="475"/>
        <end position="801"/>
    </location>
</feature>
<comment type="pathway">
    <text evidence="2">Protein modification; protein ubiquitination.</text>
</comment>
<organism evidence="10 12">
    <name type="scientific">Phytophthora cactorum</name>
    <dbReference type="NCBI Taxonomy" id="29920"/>
    <lineage>
        <taxon>Eukaryota</taxon>
        <taxon>Sar</taxon>
        <taxon>Stramenopiles</taxon>
        <taxon>Oomycota</taxon>
        <taxon>Peronosporomycetes</taxon>
        <taxon>Peronosporales</taxon>
        <taxon>Peronosporaceae</taxon>
        <taxon>Phytophthora</taxon>
    </lineage>
</organism>
<dbReference type="FunFam" id="3.30.2160.10:FF:000001">
    <property type="entry name" value="E3 ubiquitin-protein ligase NEDD4-like"/>
    <property type="match status" value="1"/>
</dbReference>
<accession>A0A8T0ZA01</accession>
<dbReference type="GO" id="GO:0006511">
    <property type="term" value="P:ubiquitin-dependent protein catabolic process"/>
    <property type="evidence" value="ECO:0007669"/>
    <property type="project" value="TreeGrafter"/>
</dbReference>
<feature type="domain" description="Fibronectin type-III" evidence="9">
    <location>
        <begin position="170"/>
        <end position="263"/>
    </location>
</feature>
<evidence type="ECO:0000259" key="9">
    <source>
        <dbReference type="PROSITE" id="PS50853"/>
    </source>
</evidence>
<feature type="active site" description="Glycyl thioester intermediate" evidence="6">
    <location>
        <position position="769"/>
    </location>
</feature>
<dbReference type="Proteomes" id="UP000735874">
    <property type="component" value="Unassembled WGS sequence"/>
</dbReference>